<dbReference type="Proteomes" id="UP000241595">
    <property type="component" value="Unassembled WGS sequence"/>
</dbReference>
<keyword evidence="2" id="KW-1185">Reference proteome</keyword>
<dbReference type="EMBL" id="FTRV01000017">
    <property type="protein sequence ID" value="SPM32036.1"/>
    <property type="molecule type" value="Genomic_DNA"/>
</dbReference>
<dbReference type="STRING" id="1841859.GCA_900157385_05564"/>
<gene>
    <name evidence="1" type="ORF">MTAB308_5562</name>
</gene>
<organism evidence="1 2">
    <name type="scientific">Mycobacterium terramassiliense</name>
    <dbReference type="NCBI Taxonomy" id="1841859"/>
    <lineage>
        <taxon>Bacteria</taxon>
        <taxon>Bacillati</taxon>
        <taxon>Actinomycetota</taxon>
        <taxon>Actinomycetes</taxon>
        <taxon>Mycobacteriales</taxon>
        <taxon>Mycobacteriaceae</taxon>
        <taxon>Mycobacterium</taxon>
    </lineage>
</organism>
<protein>
    <submittedName>
        <fullName evidence="1">Mycobacterium terramassiliense ORFan</fullName>
    </submittedName>
</protein>
<reference evidence="1 2" key="1">
    <citation type="submission" date="2017-01" db="EMBL/GenBank/DDBJ databases">
        <authorList>
            <consortium name="Urmite Genomes"/>
        </authorList>
    </citation>
    <scope>NUCLEOTIDE SEQUENCE [LARGE SCALE GENOMIC DNA]</scope>
    <source>
        <strain evidence="1 2">AB308</strain>
    </source>
</reference>
<accession>A0A2U3NKM2</accession>
<dbReference type="AlphaFoldDB" id="A0A2U3NKM2"/>
<dbReference type="RefSeq" id="WP_077104081.1">
    <property type="nucleotide sequence ID" value="NZ_LT717701.1"/>
</dbReference>
<name>A0A2U3NKM2_9MYCO</name>
<evidence type="ECO:0000313" key="2">
    <source>
        <dbReference type="Proteomes" id="UP000241595"/>
    </source>
</evidence>
<proteinExistence type="predicted"/>
<evidence type="ECO:0000313" key="1">
    <source>
        <dbReference type="EMBL" id="SPM32036.1"/>
    </source>
</evidence>
<sequence length="74" mass="8226">MDSCIISDPSRCPVTAQRREDGRIIVRTPGRPLQFFSPAEIDRLARFARGEGVLQRYIASPLSATEGDELNHQG</sequence>